<reference evidence="2" key="1">
    <citation type="journal article" date="2019" name="Gigascience">
        <title>De novo genome assembly of the endangered Acer yangbiense, a plant species with extremely small populations endemic to Yunnan Province, China.</title>
        <authorList>
            <person name="Yang J."/>
            <person name="Wariss H.M."/>
            <person name="Tao L."/>
            <person name="Zhang R."/>
            <person name="Yun Q."/>
            <person name="Hollingsworth P."/>
            <person name="Dao Z."/>
            <person name="Luo G."/>
            <person name="Guo H."/>
            <person name="Ma Y."/>
            <person name="Sun W."/>
        </authorList>
    </citation>
    <scope>NUCLEOTIDE SEQUENCE [LARGE SCALE GENOMIC DNA]</scope>
    <source>
        <strain evidence="2">cv. br00</strain>
    </source>
</reference>
<comment type="caution">
    <text evidence="1">The sequence shown here is derived from an EMBL/GenBank/DDBJ whole genome shotgun (WGS) entry which is preliminary data.</text>
</comment>
<proteinExistence type="predicted"/>
<accession>A0A5N5NS00</accession>
<evidence type="ECO:0000313" key="1">
    <source>
        <dbReference type="EMBL" id="KAB5569877.1"/>
    </source>
</evidence>
<organism evidence="1 2">
    <name type="scientific">Salix brachista</name>
    <dbReference type="NCBI Taxonomy" id="2182728"/>
    <lineage>
        <taxon>Eukaryota</taxon>
        <taxon>Viridiplantae</taxon>
        <taxon>Streptophyta</taxon>
        <taxon>Embryophyta</taxon>
        <taxon>Tracheophyta</taxon>
        <taxon>Spermatophyta</taxon>
        <taxon>Magnoliopsida</taxon>
        <taxon>eudicotyledons</taxon>
        <taxon>Gunneridae</taxon>
        <taxon>Pentapetalae</taxon>
        <taxon>rosids</taxon>
        <taxon>fabids</taxon>
        <taxon>Malpighiales</taxon>
        <taxon>Salicaceae</taxon>
        <taxon>Saliceae</taxon>
        <taxon>Salix</taxon>
    </lineage>
</organism>
<dbReference type="AlphaFoldDB" id="A0A5N5NS00"/>
<dbReference type="EMBL" id="VDCV01000002">
    <property type="protein sequence ID" value="KAB5569877.1"/>
    <property type="molecule type" value="Genomic_DNA"/>
</dbReference>
<name>A0A5N5NS00_9ROSI</name>
<evidence type="ECO:0000313" key="2">
    <source>
        <dbReference type="Proteomes" id="UP000326939"/>
    </source>
</evidence>
<gene>
    <name evidence="1" type="ORF">DKX38_003670</name>
</gene>
<dbReference type="Proteomes" id="UP000326939">
    <property type="component" value="Chromosome 2"/>
</dbReference>
<keyword evidence="2" id="KW-1185">Reference proteome</keyword>
<protein>
    <submittedName>
        <fullName evidence="1">Uncharacterized protein</fullName>
    </submittedName>
</protein>
<sequence>MNVRLPHPSDLRNEILPLGPEIQKLKTWLGLEMILPKLKHHRTVVRNTSGEEMSCGIRPNIGHSCVSYNPIQLLQNCVLSLLPVEEILDGTDDNGIALRDRTKALYIILDRFIKDELEHLWHHPFCFEQIEGMSRFLDSLHYPSATTESSTKQHHLT</sequence>